<comment type="caution">
    <text evidence="7">The sequence shown here is derived from an EMBL/GenBank/DDBJ whole genome shotgun (WGS) entry which is preliminary data.</text>
</comment>
<keyword evidence="8" id="KW-1185">Reference proteome</keyword>
<accession>A0ABP7TTG2</accession>
<evidence type="ECO:0000259" key="6">
    <source>
        <dbReference type="Pfam" id="PF00496"/>
    </source>
</evidence>
<evidence type="ECO:0000256" key="3">
    <source>
        <dbReference type="ARBA" id="ARBA00022448"/>
    </source>
</evidence>
<evidence type="ECO:0000256" key="2">
    <source>
        <dbReference type="ARBA" id="ARBA00005695"/>
    </source>
</evidence>
<sequence length="582" mass="64643">MIAARLTSLRCFAAACLLSLCVPASAADPSKTLHVVLQNSETVLDPAQASDISTLSLIENIFDAPLRYDYLARPLTLQPNLTTAMPAISADRKTYTLTLKRGIRFTPDPAFGGQPRELVAADLIYSLQRHYDPALKSPWLFLLDGKLAGDTQLKQGKFDPDRAIAGLTAPDRYTLQIVLNQPDNNFLYLLAMPALSVVAHETIAAKSALPVGTGPYRLTQWQRSSRLVLEANPDFRPTVFGDSGTANPGIARALAGKSLPLIGRIDIKVIEEPQARVLGFLNRDVDYLEPVPAALAKLVLEDGKLKPELIAQGIRLALFPEMALDYLWMNMEDPVLGGYALPQIALRRAISLSYHRAEDIRVLSQGLAIPAMSPLPPNVFGHDAAPASASEFNPALARALLDRFGYRDRNGDGWREQPDGTPLILTMHSLASSTGRLRDELWERSLKEIGIRVVFSSGKFTDLLKAARLGKVQMLESQWIADFPDGENFYQLLYGPNSGSANRARFRLPAFDRLYEQALLLPDSPARNALYREMNQLVQAYAPWVLRTYPLAADVHHPWLQNYQRHPVMLTTWRYLDVVPRH</sequence>
<feature type="chain" id="PRO_5046298143" evidence="5">
    <location>
        <begin position="27"/>
        <end position="582"/>
    </location>
</feature>
<comment type="similarity">
    <text evidence="2">Belongs to the bacterial solute-binding protein 5 family.</text>
</comment>
<evidence type="ECO:0000313" key="8">
    <source>
        <dbReference type="Proteomes" id="UP001501353"/>
    </source>
</evidence>
<dbReference type="RefSeq" id="WP_344764552.1">
    <property type="nucleotide sequence ID" value="NZ_BAAAZE010000013.1"/>
</dbReference>
<evidence type="ECO:0000313" key="7">
    <source>
        <dbReference type="EMBL" id="GAA4030263.1"/>
    </source>
</evidence>
<proteinExistence type="inferred from homology"/>
<protein>
    <submittedName>
        <fullName evidence="7">ABC transporter substrate-binding protein</fullName>
    </submittedName>
</protein>
<keyword evidence="4 5" id="KW-0732">Signal</keyword>
<comment type="subcellular location">
    <subcellularLocation>
        <location evidence="1">Cell envelope</location>
    </subcellularLocation>
</comment>
<dbReference type="Proteomes" id="UP001501353">
    <property type="component" value="Unassembled WGS sequence"/>
</dbReference>
<feature type="signal peptide" evidence="5">
    <location>
        <begin position="1"/>
        <end position="26"/>
    </location>
</feature>
<dbReference type="PANTHER" id="PTHR30290">
    <property type="entry name" value="PERIPLASMIC BINDING COMPONENT OF ABC TRANSPORTER"/>
    <property type="match status" value="1"/>
</dbReference>
<dbReference type="EMBL" id="BAAAZE010000013">
    <property type="protein sequence ID" value="GAA4030263.1"/>
    <property type="molecule type" value="Genomic_DNA"/>
</dbReference>
<feature type="domain" description="Solute-binding protein family 5" evidence="6">
    <location>
        <begin position="77"/>
        <end position="498"/>
    </location>
</feature>
<evidence type="ECO:0000256" key="4">
    <source>
        <dbReference type="ARBA" id="ARBA00022729"/>
    </source>
</evidence>
<organism evidence="7 8">
    <name type="scientific">Actimicrobium antarcticum</name>
    <dbReference type="NCBI Taxonomy" id="1051899"/>
    <lineage>
        <taxon>Bacteria</taxon>
        <taxon>Pseudomonadati</taxon>
        <taxon>Pseudomonadota</taxon>
        <taxon>Betaproteobacteria</taxon>
        <taxon>Burkholderiales</taxon>
        <taxon>Oxalobacteraceae</taxon>
        <taxon>Actimicrobium</taxon>
    </lineage>
</organism>
<dbReference type="InterPro" id="IPR000914">
    <property type="entry name" value="SBP_5_dom"/>
</dbReference>
<dbReference type="InterPro" id="IPR039424">
    <property type="entry name" value="SBP_5"/>
</dbReference>
<evidence type="ECO:0000256" key="1">
    <source>
        <dbReference type="ARBA" id="ARBA00004196"/>
    </source>
</evidence>
<reference evidence="8" key="1">
    <citation type="journal article" date="2019" name="Int. J. Syst. Evol. Microbiol.">
        <title>The Global Catalogue of Microorganisms (GCM) 10K type strain sequencing project: providing services to taxonomists for standard genome sequencing and annotation.</title>
        <authorList>
            <consortium name="The Broad Institute Genomics Platform"/>
            <consortium name="The Broad Institute Genome Sequencing Center for Infectious Disease"/>
            <person name="Wu L."/>
            <person name="Ma J."/>
        </authorList>
    </citation>
    <scope>NUCLEOTIDE SEQUENCE [LARGE SCALE GENOMIC DNA]</scope>
    <source>
        <strain evidence="8">JCM 16673</strain>
    </source>
</reference>
<dbReference type="Gene3D" id="3.40.190.10">
    <property type="entry name" value="Periplasmic binding protein-like II"/>
    <property type="match status" value="1"/>
</dbReference>
<dbReference type="SUPFAM" id="SSF53850">
    <property type="entry name" value="Periplasmic binding protein-like II"/>
    <property type="match status" value="1"/>
</dbReference>
<dbReference type="InterPro" id="IPR030678">
    <property type="entry name" value="Peptide/Ni-bd"/>
</dbReference>
<gene>
    <name evidence="7" type="ORF">GCM10022212_30640</name>
</gene>
<keyword evidence="3" id="KW-0813">Transport</keyword>
<evidence type="ECO:0000256" key="5">
    <source>
        <dbReference type="SAM" id="SignalP"/>
    </source>
</evidence>
<dbReference type="Gene3D" id="3.90.76.10">
    <property type="entry name" value="Dipeptide-binding Protein, Domain 1"/>
    <property type="match status" value="1"/>
</dbReference>
<dbReference type="PANTHER" id="PTHR30290:SF10">
    <property type="entry name" value="PERIPLASMIC OLIGOPEPTIDE-BINDING PROTEIN-RELATED"/>
    <property type="match status" value="1"/>
</dbReference>
<name>A0ABP7TTG2_9BURK</name>
<dbReference type="Pfam" id="PF00496">
    <property type="entry name" value="SBP_bac_5"/>
    <property type="match status" value="1"/>
</dbReference>
<dbReference type="PIRSF" id="PIRSF002741">
    <property type="entry name" value="MppA"/>
    <property type="match status" value="1"/>
</dbReference>
<dbReference type="Gene3D" id="3.10.105.10">
    <property type="entry name" value="Dipeptide-binding Protein, Domain 3"/>
    <property type="match status" value="1"/>
</dbReference>